<accession>A0AAU9XKM8</accession>
<feature type="non-terminal residue" evidence="1">
    <location>
        <position position="195"/>
    </location>
</feature>
<reference evidence="1 2" key="1">
    <citation type="submission" date="2022-05" db="EMBL/GenBank/DDBJ databases">
        <authorList>
            <consortium name="Genoscope - CEA"/>
            <person name="William W."/>
        </authorList>
    </citation>
    <scope>NUCLEOTIDE SEQUENCE [LARGE SCALE GENOMIC DNA]</scope>
</reference>
<organism evidence="1 2">
    <name type="scientific">Pocillopora meandrina</name>
    <dbReference type="NCBI Taxonomy" id="46732"/>
    <lineage>
        <taxon>Eukaryota</taxon>
        <taxon>Metazoa</taxon>
        <taxon>Cnidaria</taxon>
        <taxon>Anthozoa</taxon>
        <taxon>Hexacorallia</taxon>
        <taxon>Scleractinia</taxon>
        <taxon>Astrocoeniina</taxon>
        <taxon>Pocilloporidae</taxon>
        <taxon>Pocillopora</taxon>
    </lineage>
</organism>
<dbReference type="AlphaFoldDB" id="A0AAU9XKM8"/>
<evidence type="ECO:0000313" key="2">
    <source>
        <dbReference type="Proteomes" id="UP001159428"/>
    </source>
</evidence>
<proteinExistence type="predicted"/>
<gene>
    <name evidence="1" type="ORF">PMEA_00024827</name>
</gene>
<dbReference type="EMBL" id="CALNXJ010000048">
    <property type="protein sequence ID" value="CAH3150671.1"/>
    <property type="molecule type" value="Genomic_DNA"/>
</dbReference>
<dbReference type="Proteomes" id="UP001159428">
    <property type="component" value="Unassembled WGS sequence"/>
</dbReference>
<evidence type="ECO:0000313" key="1">
    <source>
        <dbReference type="EMBL" id="CAH3150671.1"/>
    </source>
</evidence>
<keyword evidence="2" id="KW-1185">Reference proteome</keyword>
<name>A0AAU9XKM8_9CNID</name>
<sequence length="195" mass="23590">MKLREHGLKQWLPSWTIPCLMYVKEIRWLLRPIQIQSHTPFAVDPHENLWSVLGTGRSAKFTRDQFHDQSFTSEPFIEKYQAKAAISNELSHIMFTCSNRVFRRDREPSRIPEATLKRLRRKGRKLKEFVYERIRPSIPKSSWLRRYVKVRRVTKNDCKLNTKRVRLNKVTRSDKKYLLNCSVRVYQRIIKLKYR</sequence>
<comment type="caution">
    <text evidence="1">The sequence shown here is derived from an EMBL/GenBank/DDBJ whole genome shotgun (WGS) entry which is preliminary data.</text>
</comment>
<protein>
    <submittedName>
        <fullName evidence="1">Uncharacterized protein</fullName>
    </submittedName>
</protein>